<feature type="signal peptide" evidence="1">
    <location>
        <begin position="1"/>
        <end position="17"/>
    </location>
</feature>
<evidence type="ECO:0008006" key="4">
    <source>
        <dbReference type="Google" id="ProtNLM"/>
    </source>
</evidence>
<accession>A0A4W5JT94</accession>
<organism evidence="2 3">
    <name type="scientific">Hucho hucho</name>
    <name type="common">huchen</name>
    <dbReference type="NCBI Taxonomy" id="62062"/>
    <lineage>
        <taxon>Eukaryota</taxon>
        <taxon>Metazoa</taxon>
        <taxon>Chordata</taxon>
        <taxon>Craniata</taxon>
        <taxon>Vertebrata</taxon>
        <taxon>Euteleostomi</taxon>
        <taxon>Actinopterygii</taxon>
        <taxon>Neopterygii</taxon>
        <taxon>Teleostei</taxon>
        <taxon>Protacanthopterygii</taxon>
        <taxon>Salmoniformes</taxon>
        <taxon>Salmonidae</taxon>
        <taxon>Salmoninae</taxon>
        <taxon>Hucho</taxon>
    </lineage>
</organism>
<name>A0A4W5JT94_9TELE</name>
<evidence type="ECO:0000256" key="1">
    <source>
        <dbReference type="SAM" id="SignalP"/>
    </source>
</evidence>
<proteinExistence type="predicted"/>
<dbReference type="Ensembl" id="ENSHHUT00000007081.1">
    <property type="protein sequence ID" value="ENSHHUP00000006872.1"/>
    <property type="gene ID" value="ENSHHUG00000004242.1"/>
</dbReference>
<protein>
    <recommendedName>
        <fullName evidence="4">GAF domain-containing protein</fullName>
    </recommendedName>
</protein>
<dbReference type="AlphaFoldDB" id="A0A4W5JT94"/>
<dbReference type="GeneTree" id="ENSGT00940000174692"/>
<evidence type="ECO:0000313" key="3">
    <source>
        <dbReference type="Proteomes" id="UP000314982"/>
    </source>
</evidence>
<dbReference type="Proteomes" id="UP000314982">
    <property type="component" value="Unassembled WGS sequence"/>
</dbReference>
<feature type="chain" id="PRO_5021397946" description="GAF domain-containing protein" evidence="1">
    <location>
        <begin position="18"/>
        <end position="96"/>
    </location>
</feature>
<reference evidence="2" key="2">
    <citation type="submission" date="2025-08" db="UniProtKB">
        <authorList>
            <consortium name="Ensembl"/>
        </authorList>
    </citation>
    <scope>IDENTIFICATION</scope>
</reference>
<sequence length="96" mass="10940">MLRWVLIVLFRFFRGAGRQVFPPVEERGAYSNSLQDALLRLASVTDSSSLRDAIRKALQAVLSEVDSVYIYLLDAETGCLWCEEPPHELQKEGKLR</sequence>
<keyword evidence="1" id="KW-0732">Signal</keyword>
<keyword evidence="3" id="KW-1185">Reference proteome</keyword>
<reference evidence="2" key="3">
    <citation type="submission" date="2025-09" db="UniProtKB">
        <authorList>
            <consortium name="Ensembl"/>
        </authorList>
    </citation>
    <scope>IDENTIFICATION</scope>
</reference>
<dbReference type="STRING" id="62062.ENSHHUP00000006872"/>
<evidence type="ECO:0000313" key="2">
    <source>
        <dbReference type="Ensembl" id="ENSHHUP00000006872.1"/>
    </source>
</evidence>
<reference evidence="3" key="1">
    <citation type="submission" date="2018-06" db="EMBL/GenBank/DDBJ databases">
        <title>Genome assembly of Danube salmon.</title>
        <authorList>
            <person name="Macqueen D.J."/>
            <person name="Gundappa M.K."/>
        </authorList>
    </citation>
    <scope>NUCLEOTIDE SEQUENCE [LARGE SCALE GENOMIC DNA]</scope>
</reference>